<dbReference type="Pfam" id="PF00440">
    <property type="entry name" value="TetR_N"/>
    <property type="match status" value="1"/>
</dbReference>
<dbReference type="PANTHER" id="PTHR30055">
    <property type="entry name" value="HTH-TYPE TRANSCRIPTIONAL REGULATOR RUTR"/>
    <property type="match status" value="1"/>
</dbReference>
<keyword evidence="1" id="KW-0678">Repressor</keyword>
<evidence type="ECO:0000256" key="2">
    <source>
        <dbReference type="ARBA" id="ARBA00023015"/>
    </source>
</evidence>
<protein>
    <submittedName>
        <fullName evidence="7">AcrR family transcriptional regulator</fullName>
    </submittedName>
</protein>
<gene>
    <name evidence="7" type="ORF">HNR67_002668</name>
</gene>
<dbReference type="InterPro" id="IPR009057">
    <property type="entry name" value="Homeodomain-like_sf"/>
</dbReference>
<evidence type="ECO:0000256" key="1">
    <source>
        <dbReference type="ARBA" id="ARBA00022491"/>
    </source>
</evidence>
<dbReference type="Proteomes" id="UP000533598">
    <property type="component" value="Unassembled WGS sequence"/>
</dbReference>
<dbReference type="PANTHER" id="PTHR30055:SF234">
    <property type="entry name" value="HTH-TYPE TRANSCRIPTIONAL REGULATOR BETI"/>
    <property type="match status" value="1"/>
</dbReference>
<feature type="domain" description="HTH tetR-type" evidence="6">
    <location>
        <begin position="7"/>
        <end position="68"/>
    </location>
</feature>
<organism evidence="7 8">
    <name type="scientific">Crossiella cryophila</name>
    <dbReference type="NCBI Taxonomy" id="43355"/>
    <lineage>
        <taxon>Bacteria</taxon>
        <taxon>Bacillati</taxon>
        <taxon>Actinomycetota</taxon>
        <taxon>Actinomycetes</taxon>
        <taxon>Pseudonocardiales</taxon>
        <taxon>Pseudonocardiaceae</taxon>
        <taxon>Crossiella</taxon>
    </lineage>
</organism>
<keyword evidence="8" id="KW-1185">Reference proteome</keyword>
<dbReference type="AlphaFoldDB" id="A0A7W7FT17"/>
<dbReference type="InterPro" id="IPR001647">
    <property type="entry name" value="HTH_TetR"/>
</dbReference>
<dbReference type="InterPro" id="IPR036271">
    <property type="entry name" value="Tet_transcr_reg_TetR-rel_C_sf"/>
</dbReference>
<dbReference type="EMBL" id="JACHMH010000001">
    <property type="protein sequence ID" value="MBB4676550.1"/>
    <property type="molecule type" value="Genomic_DNA"/>
</dbReference>
<dbReference type="Pfam" id="PF13977">
    <property type="entry name" value="TetR_C_6"/>
    <property type="match status" value="1"/>
</dbReference>
<evidence type="ECO:0000313" key="8">
    <source>
        <dbReference type="Proteomes" id="UP000533598"/>
    </source>
</evidence>
<dbReference type="InterPro" id="IPR050109">
    <property type="entry name" value="HTH-type_TetR-like_transc_reg"/>
</dbReference>
<comment type="caution">
    <text evidence="7">The sequence shown here is derived from an EMBL/GenBank/DDBJ whole genome shotgun (WGS) entry which is preliminary data.</text>
</comment>
<reference evidence="7 8" key="1">
    <citation type="submission" date="2020-08" db="EMBL/GenBank/DDBJ databases">
        <title>Sequencing the genomes of 1000 actinobacteria strains.</title>
        <authorList>
            <person name="Klenk H.-P."/>
        </authorList>
    </citation>
    <scope>NUCLEOTIDE SEQUENCE [LARGE SCALE GENOMIC DNA]</scope>
    <source>
        <strain evidence="7 8">DSM 44230</strain>
    </source>
</reference>
<dbReference type="GO" id="GO:0003700">
    <property type="term" value="F:DNA-binding transcription factor activity"/>
    <property type="evidence" value="ECO:0007669"/>
    <property type="project" value="TreeGrafter"/>
</dbReference>
<feature type="DNA-binding region" description="H-T-H motif" evidence="5">
    <location>
        <begin position="31"/>
        <end position="50"/>
    </location>
</feature>
<evidence type="ECO:0000256" key="4">
    <source>
        <dbReference type="ARBA" id="ARBA00023163"/>
    </source>
</evidence>
<dbReference type="SUPFAM" id="SSF46689">
    <property type="entry name" value="Homeodomain-like"/>
    <property type="match status" value="1"/>
</dbReference>
<dbReference type="Gene3D" id="1.10.357.10">
    <property type="entry name" value="Tetracycline Repressor, domain 2"/>
    <property type="match status" value="1"/>
</dbReference>
<evidence type="ECO:0000259" key="6">
    <source>
        <dbReference type="PROSITE" id="PS50977"/>
    </source>
</evidence>
<keyword evidence="2" id="KW-0805">Transcription regulation</keyword>
<dbReference type="PROSITE" id="PS50977">
    <property type="entry name" value="HTH_TETR_2"/>
    <property type="match status" value="1"/>
</dbReference>
<keyword evidence="4" id="KW-0804">Transcription</keyword>
<keyword evidence="3 5" id="KW-0238">DNA-binding</keyword>
<evidence type="ECO:0000256" key="5">
    <source>
        <dbReference type="PROSITE-ProRule" id="PRU00335"/>
    </source>
</evidence>
<dbReference type="RefSeq" id="WP_185002364.1">
    <property type="nucleotide sequence ID" value="NZ_BAAAUI010000015.1"/>
</dbReference>
<dbReference type="SUPFAM" id="SSF48498">
    <property type="entry name" value="Tetracyclin repressor-like, C-terminal domain"/>
    <property type="match status" value="1"/>
</dbReference>
<dbReference type="InterPro" id="IPR039538">
    <property type="entry name" value="BetI_C"/>
</dbReference>
<proteinExistence type="predicted"/>
<accession>A0A7W7FT17</accession>
<evidence type="ECO:0000313" key="7">
    <source>
        <dbReference type="EMBL" id="MBB4676550.1"/>
    </source>
</evidence>
<dbReference type="GO" id="GO:0000976">
    <property type="term" value="F:transcription cis-regulatory region binding"/>
    <property type="evidence" value="ECO:0007669"/>
    <property type="project" value="TreeGrafter"/>
</dbReference>
<name>A0A7W7FT17_9PSEU</name>
<evidence type="ECO:0000256" key="3">
    <source>
        <dbReference type="ARBA" id="ARBA00023125"/>
    </source>
</evidence>
<sequence>MRERWQPDARQNAVAEAVGRLLVRGHGTFPGMREIAAEAGVTTGTLQHHFSTKEDLLLFALEHHCLRCADRLRARFAEGLPAPREALSAIVLELLPLDAERAAETSVAKAFVSRAATDPAFAGHYQAQRQVLLELFGEQFERAGTPDALVAATILAQAVEGMRTDCLLLGPDAVQVDAVLDRLLP</sequence>